<keyword evidence="2" id="KW-1185">Reference proteome</keyword>
<name>A0ACA9LMF3_9GLOM</name>
<protein>
    <submittedName>
        <fullName evidence="1">3736_t:CDS:1</fullName>
    </submittedName>
</protein>
<evidence type="ECO:0000313" key="2">
    <source>
        <dbReference type="Proteomes" id="UP000789366"/>
    </source>
</evidence>
<dbReference type="EMBL" id="CAJVPW010004089">
    <property type="protein sequence ID" value="CAG8534848.1"/>
    <property type="molecule type" value="Genomic_DNA"/>
</dbReference>
<gene>
    <name evidence="1" type="ORF">SPELUC_LOCUS4532</name>
</gene>
<dbReference type="Proteomes" id="UP000789366">
    <property type="component" value="Unassembled WGS sequence"/>
</dbReference>
<proteinExistence type="predicted"/>
<accession>A0ACA9LMF3</accession>
<sequence length="215" mass="24810">DNCTAHSSPRLQNIKLEFLPPHTTSVIQPCDAGIIKNFKANYRKLLVKKWIDDIESGKSFEPINVKEAIYLISDAWKQVSLMTIVNCWNKTKILPLEMDLTAETSDNNDIDELEQVLEELEMSYDCIKLSAEEYINVDEELQTMDTPTEESVVRDILKEQGLGKIALEVAKKYLEQSQFATEDDIYLLRQIIKKAESYYQSSLKQTTIDKYFITQ</sequence>
<comment type="caution">
    <text evidence="1">The sequence shown here is derived from an EMBL/GenBank/DDBJ whole genome shotgun (WGS) entry which is preliminary data.</text>
</comment>
<reference evidence="1" key="1">
    <citation type="submission" date="2021-06" db="EMBL/GenBank/DDBJ databases">
        <authorList>
            <person name="Kallberg Y."/>
            <person name="Tangrot J."/>
            <person name="Rosling A."/>
        </authorList>
    </citation>
    <scope>NUCLEOTIDE SEQUENCE</scope>
    <source>
        <strain evidence="1">28 12/20/2015</strain>
    </source>
</reference>
<evidence type="ECO:0000313" key="1">
    <source>
        <dbReference type="EMBL" id="CAG8534848.1"/>
    </source>
</evidence>
<organism evidence="1 2">
    <name type="scientific">Cetraspora pellucida</name>
    <dbReference type="NCBI Taxonomy" id="1433469"/>
    <lineage>
        <taxon>Eukaryota</taxon>
        <taxon>Fungi</taxon>
        <taxon>Fungi incertae sedis</taxon>
        <taxon>Mucoromycota</taxon>
        <taxon>Glomeromycotina</taxon>
        <taxon>Glomeromycetes</taxon>
        <taxon>Diversisporales</taxon>
        <taxon>Gigasporaceae</taxon>
        <taxon>Cetraspora</taxon>
    </lineage>
</organism>
<feature type="non-terminal residue" evidence="1">
    <location>
        <position position="1"/>
    </location>
</feature>